<gene>
    <name evidence="1" type="ORF">UFOVP410_73</name>
</gene>
<reference evidence="1" key="1">
    <citation type="submission" date="2020-04" db="EMBL/GenBank/DDBJ databases">
        <authorList>
            <person name="Chiriac C."/>
            <person name="Salcher M."/>
            <person name="Ghai R."/>
            <person name="Kavagutti S V."/>
        </authorList>
    </citation>
    <scope>NUCLEOTIDE SEQUENCE</scope>
</reference>
<protein>
    <submittedName>
        <fullName evidence="1">Uncharacterized protein</fullName>
    </submittedName>
</protein>
<dbReference type="Pfam" id="PF18905">
    <property type="entry name" value="DUF5661"/>
    <property type="match status" value="1"/>
</dbReference>
<accession>A0A6J5M3A4</accession>
<dbReference type="EMBL" id="LR796388">
    <property type="protein sequence ID" value="CAB4141234.1"/>
    <property type="molecule type" value="Genomic_DNA"/>
</dbReference>
<sequence length="119" mass="13385">MKNFKQFLSEAKSFTKDQAKEIGDSLSVDWKKYDLEQFRRGLEVESEHDDGSELDVVGSKKDLGKIVLAHLKELPDYYTRLKKMEEDAPANSVGTGAGVAGLVEPLIPLTFVKRKKIEN</sequence>
<dbReference type="InterPro" id="IPR043720">
    <property type="entry name" value="DUF5661"/>
</dbReference>
<proteinExistence type="predicted"/>
<name>A0A6J5M3A4_9CAUD</name>
<evidence type="ECO:0000313" key="1">
    <source>
        <dbReference type="EMBL" id="CAB4141234.1"/>
    </source>
</evidence>
<organism evidence="1">
    <name type="scientific">uncultured Caudovirales phage</name>
    <dbReference type="NCBI Taxonomy" id="2100421"/>
    <lineage>
        <taxon>Viruses</taxon>
        <taxon>Duplodnaviria</taxon>
        <taxon>Heunggongvirae</taxon>
        <taxon>Uroviricota</taxon>
        <taxon>Caudoviricetes</taxon>
        <taxon>Peduoviridae</taxon>
        <taxon>Maltschvirus</taxon>
        <taxon>Maltschvirus maltsch</taxon>
    </lineage>
</organism>